<accession>A0A9Q3DGX9</accession>
<gene>
    <name evidence="2" type="ORF">O181_042709</name>
</gene>
<protein>
    <recommendedName>
        <fullName evidence="4">RNA-directed RNA polymerase</fullName>
    </recommendedName>
</protein>
<reference evidence="2" key="1">
    <citation type="submission" date="2021-03" db="EMBL/GenBank/DDBJ databases">
        <title>Draft genome sequence of rust myrtle Austropuccinia psidii MF-1, a brazilian biotype.</title>
        <authorList>
            <person name="Quecine M.C."/>
            <person name="Pachon D.M.R."/>
            <person name="Bonatelli M.L."/>
            <person name="Correr F.H."/>
            <person name="Franceschini L.M."/>
            <person name="Leite T.F."/>
            <person name="Margarido G.R.A."/>
            <person name="Almeida C.A."/>
            <person name="Ferrarezi J.A."/>
            <person name="Labate C.A."/>
        </authorList>
    </citation>
    <scope>NUCLEOTIDE SEQUENCE</scope>
    <source>
        <strain evidence="2">MF-1</strain>
    </source>
</reference>
<dbReference type="Proteomes" id="UP000765509">
    <property type="component" value="Unassembled WGS sequence"/>
</dbReference>
<dbReference type="EMBL" id="AVOT02017126">
    <property type="protein sequence ID" value="MBW0502994.1"/>
    <property type="molecule type" value="Genomic_DNA"/>
</dbReference>
<feature type="chain" id="PRO_5040146907" description="RNA-directed RNA polymerase" evidence="1">
    <location>
        <begin position="37"/>
        <end position="460"/>
    </location>
</feature>
<evidence type="ECO:0000313" key="3">
    <source>
        <dbReference type="Proteomes" id="UP000765509"/>
    </source>
</evidence>
<comment type="caution">
    <text evidence="2">The sequence shown here is derived from an EMBL/GenBank/DDBJ whole genome shotgun (WGS) entry which is preliminary data.</text>
</comment>
<sequence>MSPCRRLWSCAIVRLPLKNSHLACLIGLLFLPMACSLIPESDKLINGVQDSLRLSKDYTSSEDQPILSGLEPHRQLPDLNLMSPEHLLSLQKAQNFPYATPPSLGVWNSKPFTLPTRMPIKHFFFRLKDTLPANRELRDAVVKCLGEKLSVSDRKLLQEGTCDVDWKDWKQIQAINKMEIKVQNAPTNSYGSFSKPYYDLDKSNFKNVRLNLLYMTDKLAGCAIWKSLDGLEADENKFLNELQEAWDVHKQEKSAKTMDFYLPKMLHAVEYSNKAILLRISRLDQLFETPFFSSPEQLFKAQRSAFKYMCQVWRSRTLEQIHNILNYNIKEQQDQYAPAFRKLFSINKSDSCVLCPFSWYVFDLWVRNHLPDSKHLLLTRETVSAQVKEAMIDIGIKEAIYNLNKDIAIKIFPVDFKLVPRRRVRSSARQIDNSRKRTRYTEESKDGTTYTVKALTKHIN</sequence>
<feature type="signal peptide" evidence="1">
    <location>
        <begin position="1"/>
        <end position="36"/>
    </location>
</feature>
<organism evidence="2 3">
    <name type="scientific">Austropuccinia psidii MF-1</name>
    <dbReference type="NCBI Taxonomy" id="1389203"/>
    <lineage>
        <taxon>Eukaryota</taxon>
        <taxon>Fungi</taxon>
        <taxon>Dikarya</taxon>
        <taxon>Basidiomycota</taxon>
        <taxon>Pucciniomycotina</taxon>
        <taxon>Pucciniomycetes</taxon>
        <taxon>Pucciniales</taxon>
        <taxon>Sphaerophragmiaceae</taxon>
        <taxon>Austropuccinia</taxon>
    </lineage>
</organism>
<proteinExistence type="predicted"/>
<evidence type="ECO:0008006" key="4">
    <source>
        <dbReference type="Google" id="ProtNLM"/>
    </source>
</evidence>
<keyword evidence="1" id="KW-0732">Signal</keyword>
<evidence type="ECO:0000313" key="2">
    <source>
        <dbReference type="EMBL" id="MBW0502994.1"/>
    </source>
</evidence>
<keyword evidence="3" id="KW-1185">Reference proteome</keyword>
<dbReference type="AlphaFoldDB" id="A0A9Q3DGX9"/>
<evidence type="ECO:0000256" key="1">
    <source>
        <dbReference type="SAM" id="SignalP"/>
    </source>
</evidence>
<name>A0A9Q3DGX9_9BASI</name>